<geneLocation type="nucleomorph" evidence="1"/>
<dbReference type="EMBL" id="CP003682">
    <property type="protein sequence ID" value="AFP65687.1"/>
    <property type="molecule type" value="Genomic_DNA"/>
</dbReference>
<name>J7G2J0_9CRYP</name>
<organism evidence="1 2">
    <name type="scientific">Chroomonas mesostigmatica CCMP1168</name>
    <dbReference type="NCBI Taxonomy" id="1195612"/>
    <lineage>
        <taxon>Eukaryota</taxon>
        <taxon>Cryptophyceae</taxon>
        <taxon>Pyrenomonadales</taxon>
        <taxon>Chroomonadaceae</taxon>
        <taxon>Chroomonas</taxon>
    </lineage>
</organism>
<evidence type="ECO:0000313" key="2">
    <source>
        <dbReference type="Proteomes" id="UP000243348"/>
    </source>
</evidence>
<dbReference type="Proteomes" id="UP000243348">
    <property type="component" value="Nucleomorph 3"/>
</dbReference>
<proteinExistence type="predicted"/>
<reference evidence="1 2" key="1">
    <citation type="journal article" date="2012" name="Genome Biol. Evol.">
        <title>Nucleomorph genome sequence of the cryptophyte alga Chroomonas mesostigmatica CCMP1168 reveals lineage-specific gene loss and genome complexity.</title>
        <authorList>
            <person name="Moore C.E."/>
            <person name="Curtis B."/>
            <person name="Mills T."/>
            <person name="Tanifuji G."/>
            <person name="Archibald J.M."/>
        </authorList>
    </citation>
    <scope>NUCLEOTIDE SEQUENCE [LARGE SCALE GENOMIC DNA]</scope>
    <source>
        <strain evidence="1 2">CCMP1168</strain>
    </source>
</reference>
<keyword evidence="1" id="KW-0542">Nucleomorph</keyword>
<sequence length="495" mass="58984">MNTFLIHQLLSRKKIFLYESLSKKIQSKIYINFTKTSNCFYFLPNTNLNSNLLLKKEKKIFSCKVKVKDCELISPEIFFFFFKPLFEFHHNLDTFQKIISRINLIYRHQNFYFSKLKFQKVEKQEDSTVIHIDADEPKIKNFFFSNNSKKKKKKKKFFEIFNFNSGKNFNRNRILIKKINETNLFSKIDVLTQPFFSNDKNKFLDLDVNINEKSSLSYTPEINFFGNDFSSSILIKEKNFLKKMLNLSGKIEIKKNMESRCNFFFLLQGEVFKTLNPEKKLRLNYIKNDKNEISNKISLVFNKKKNLKTKFDCLYSKNLPFDTSNALENFSLGYSITATPPYSGNIKMDTKFDLANLMNSQNQIIFTMRLKNFSGPYFLEKIFFKAKIFNEIFMGSNDKKFDHIFIENPEFNFLDHKFKDDQHLNGYGKKSSFFFLKSFHQIPVSFCIFSSVFSGKKGLKMFNTTSYGIKITYKNFLNFYIWKNKKKKKKIQLFF</sequence>
<dbReference type="AlphaFoldDB" id="J7G2J0"/>
<evidence type="ECO:0000313" key="1">
    <source>
        <dbReference type="EMBL" id="AFP65687.1"/>
    </source>
</evidence>
<accession>J7G2J0</accession>
<protein>
    <submittedName>
        <fullName evidence="1">Uncharacterized protein</fullName>
    </submittedName>
</protein>
<gene>
    <name evidence="1" type="ORF">CMESO_546</name>
</gene>